<dbReference type="RefSeq" id="WP_099306291.1">
    <property type="nucleotide sequence ID" value="NZ_PDVP01000005.1"/>
</dbReference>
<organism evidence="2 3">
    <name type="scientific">Zhengella mangrovi</name>
    <dbReference type="NCBI Taxonomy" id="1982044"/>
    <lineage>
        <taxon>Bacteria</taxon>
        <taxon>Pseudomonadati</taxon>
        <taxon>Pseudomonadota</taxon>
        <taxon>Alphaproteobacteria</taxon>
        <taxon>Hyphomicrobiales</taxon>
        <taxon>Notoacmeibacteraceae</taxon>
        <taxon>Zhengella</taxon>
    </lineage>
</organism>
<comment type="caution">
    <text evidence="2">The sequence shown here is derived from an EMBL/GenBank/DDBJ whole genome shotgun (WGS) entry which is preliminary data.</text>
</comment>
<dbReference type="EMBL" id="PDVP01000005">
    <property type="protein sequence ID" value="PHP66971.1"/>
    <property type="molecule type" value="Genomic_DNA"/>
</dbReference>
<gene>
    <name evidence="2" type="ORF">CSC94_10455</name>
</gene>
<dbReference type="OrthoDB" id="7855889at2"/>
<name>A0A2G1QNC4_9HYPH</name>
<sequence length="188" mass="20769">MTRRLSRLFVLASIGLAFTVAGARSEDRFAFMPDGGKALLVRLFGPDGKHQDRLGEMLSLKGEADDWSQRLAPLLPEGTGEQAAQTLAAYLAGNFPPDGAEALAADPHWPDRLPKDGKDLAVSHCVTCHSFISHYLMQKRNARLWMLTFAMPFHRAIAMSPAEQRTFADYSAINMPLPRSAIPKDFED</sequence>
<evidence type="ECO:0000256" key="1">
    <source>
        <dbReference type="SAM" id="SignalP"/>
    </source>
</evidence>
<feature type="chain" id="PRO_5013585330" description="Cytochrome c domain-containing protein" evidence="1">
    <location>
        <begin position="24"/>
        <end position="188"/>
    </location>
</feature>
<dbReference type="AlphaFoldDB" id="A0A2G1QNC4"/>
<feature type="signal peptide" evidence="1">
    <location>
        <begin position="1"/>
        <end position="23"/>
    </location>
</feature>
<dbReference type="Proteomes" id="UP000221168">
    <property type="component" value="Unassembled WGS sequence"/>
</dbReference>
<keyword evidence="1" id="KW-0732">Signal</keyword>
<proteinExistence type="predicted"/>
<protein>
    <recommendedName>
        <fullName evidence="4">Cytochrome c domain-containing protein</fullName>
    </recommendedName>
</protein>
<evidence type="ECO:0000313" key="3">
    <source>
        <dbReference type="Proteomes" id="UP000221168"/>
    </source>
</evidence>
<evidence type="ECO:0008006" key="4">
    <source>
        <dbReference type="Google" id="ProtNLM"/>
    </source>
</evidence>
<reference evidence="2 3" key="1">
    <citation type="submission" date="2017-10" db="EMBL/GenBank/DDBJ databases">
        <title>Sedimentibacterium mangrovi gen. nov., sp. nov., a novel member of family Phyllobacteriacea isolated from mangrove sediment.</title>
        <authorList>
            <person name="Liao H."/>
            <person name="Tian Y."/>
        </authorList>
    </citation>
    <scope>NUCLEOTIDE SEQUENCE [LARGE SCALE GENOMIC DNA]</scope>
    <source>
        <strain evidence="2 3">X9-2-2</strain>
    </source>
</reference>
<accession>A0A2G1QNC4</accession>
<keyword evidence="3" id="KW-1185">Reference proteome</keyword>
<evidence type="ECO:0000313" key="2">
    <source>
        <dbReference type="EMBL" id="PHP66971.1"/>
    </source>
</evidence>